<keyword evidence="8" id="KW-1185">Reference proteome</keyword>
<keyword evidence="5" id="KW-1133">Transmembrane helix</keyword>
<dbReference type="Gene3D" id="3.30.870.10">
    <property type="entry name" value="Endonuclease Chain A"/>
    <property type="match status" value="2"/>
</dbReference>
<dbReference type="SMART" id="SM00155">
    <property type="entry name" value="PLDc"/>
    <property type="match status" value="2"/>
</dbReference>
<keyword evidence="5" id="KW-0812">Transmembrane</keyword>
<evidence type="ECO:0000256" key="1">
    <source>
        <dbReference type="ARBA" id="ARBA00022801"/>
    </source>
</evidence>
<feature type="domain" description="PLD phosphodiesterase" evidence="6">
    <location>
        <begin position="311"/>
        <end position="337"/>
    </location>
</feature>
<dbReference type="CDD" id="cd09128">
    <property type="entry name" value="PLDc_unchar1_2"/>
    <property type="match status" value="1"/>
</dbReference>
<accession>A0A3N6MI82</accession>
<name>A0A3N6MI82_NATCH</name>
<dbReference type="EMBL" id="REGA01000003">
    <property type="protein sequence ID" value="RQG96660.1"/>
    <property type="molecule type" value="Genomic_DNA"/>
</dbReference>
<keyword evidence="2" id="KW-0442">Lipid degradation</keyword>
<dbReference type="InterPro" id="IPR001736">
    <property type="entry name" value="PLipase_D/transphosphatidylase"/>
</dbReference>
<proteinExistence type="predicted"/>
<evidence type="ECO:0000259" key="6">
    <source>
        <dbReference type="PROSITE" id="PS50035"/>
    </source>
</evidence>
<protein>
    <submittedName>
        <fullName evidence="7">Phospholipase</fullName>
    </submittedName>
</protein>
<dbReference type="GO" id="GO:0016042">
    <property type="term" value="P:lipid catabolic process"/>
    <property type="evidence" value="ECO:0007669"/>
    <property type="project" value="UniProtKB-KW"/>
</dbReference>
<dbReference type="PANTHER" id="PTHR43856">
    <property type="entry name" value="CARDIOLIPIN HYDROLASE"/>
    <property type="match status" value="1"/>
</dbReference>
<feature type="transmembrane region" description="Helical" evidence="5">
    <location>
        <begin position="564"/>
        <end position="584"/>
    </location>
</feature>
<dbReference type="Proteomes" id="UP000282323">
    <property type="component" value="Unassembled WGS sequence"/>
</dbReference>
<evidence type="ECO:0000256" key="2">
    <source>
        <dbReference type="ARBA" id="ARBA00022963"/>
    </source>
</evidence>
<dbReference type="OrthoDB" id="31343at2157"/>
<evidence type="ECO:0000256" key="3">
    <source>
        <dbReference type="ARBA" id="ARBA00023098"/>
    </source>
</evidence>
<keyword evidence="3" id="KW-0443">Lipid metabolism</keyword>
<evidence type="ECO:0000313" key="8">
    <source>
        <dbReference type="Proteomes" id="UP000282323"/>
    </source>
</evidence>
<evidence type="ECO:0000256" key="4">
    <source>
        <dbReference type="SAM" id="MobiDB-lite"/>
    </source>
</evidence>
<dbReference type="InterPro" id="IPR051406">
    <property type="entry name" value="PLD_domain"/>
</dbReference>
<dbReference type="RefSeq" id="WP_124194733.1">
    <property type="nucleotide sequence ID" value="NZ_REGA01000003.1"/>
</dbReference>
<keyword evidence="5" id="KW-0472">Membrane</keyword>
<organism evidence="7 8">
    <name type="scientific">Natrarchaeobius chitinivorans</name>
    <dbReference type="NCBI Taxonomy" id="1679083"/>
    <lineage>
        <taxon>Archaea</taxon>
        <taxon>Methanobacteriati</taxon>
        <taxon>Methanobacteriota</taxon>
        <taxon>Stenosarchaea group</taxon>
        <taxon>Halobacteria</taxon>
        <taxon>Halobacteriales</taxon>
        <taxon>Natrialbaceae</taxon>
        <taxon>Natrarchaeobius</taxon>
    </lineage>
</organism>
<dbReference type="GO" id="GO:0016891">
    <property type="term" value="F:RNA endonuclease activity producing 5'-phosphomonoesters, hydrolytic mechanism"/>
    <property type="evidence" value="ECO:0007669"/>
    <property type="project" value="TreeGrafter"/>
</dbReference>
<dbReference type="InterPro" id="IPR025202">
    <property type="entry name" value="PLD-like_dom"/>
</dbReference>
<dbReference type="SUPFAM" id="SSF56024">
    <property type="entry name" value="Phospholipase D/nuclease"/>
    <property type="match status" value="2"/>
</dbReference>
<gene>
    <name evidence="7" type="ORF">EA473_06020</name>
</gene>
<evidence type="ECO:0000313" key="7">
    <source>
        <dbReference type="EMBL" id="RQG96660.1"/>
    </source>
</evidence>
<dbReference type="PROSITE" id="PS50035">
    <property type="entry name" value="PLD"/>
    <property type="match status" value="2"/>
</dbReference>
<feature type="domain" description="PLD phosphodiesterase" evidence="6">
    <location>
        <begin position="504"/>
        <end position="531"/>
    </location>
</feature>
<dbReference type="Pfam" id="PF13091">
    <property type="entry name" value="PLDc_2"/>
    <property type="match status" value="2"/>
</dbReference>
<reference evidence="7 8" key="1">
    <citation type="submission" date="2018-10" db="EMBL/GenBank/DDBJ databases">
        <title>Natrarchaeobius chitinivorans gen. nov., sp. nov., and Natrarchaeobius haloalkaliphilus sp. nov., alkaliphilic, chitin-utilizing haloarchaea from hypersaline alkaline lakes.</title>
        <authorList>
            <person name="Sorokin D.Y."/>
            <person name="Elcheninov A.G."/>
            <person name="Kostrikina N.A."/>
            <person name="Bale N.J."/>
            <person name="Sinninghe Damste J.S."/>
            <person name="Khijniak T.V."/>
            <person name="Kublanov I.V."/>
            <person name="Toshchakov S.V."/>
        </authorList>
    </citation>
    <scope>NUCLEOTIDE SEQUENCE [LARGE SCALE GENOMIC DNA]</scope>
    <source>
        <strain evidence="7 8">AArcht4T</strain>
    </source>
</reference>
<keyword evidence="1" id="KW-0378">Hydrolase</keyword>
<comment type="caution">
    <text evidence="7">The sequence shown here is derived from an EMBL/GenBank/DDBJ whole genome shotgun (WGS) entry which is preliminary data.</text>
</comment>
<evidence type="ECO:0000256" key="5">
    <source>
        <dbReference type="SAM" id="Phobius"/>
    </source>
</evidence>
<dbReference type="PANTHER" id="PTHR43856:SF1">
    <property type="entry name" value="MITOCHONDRIAL CARDIOLIPIN HYDROLASE"/>
    <property type="match status" value="1"/>
</dbReference>
<feature type="region of interest" description="Disordered" evidence="4">
    <location>
        <begin position="30"/>
        <end position="74"/>
    </location>
</feature>
<sequence>MTARRIALVTTLVSAFLLASAVGSATALGAPATDRDELTTSTDPVTDGLECAPQAGSDSDTTWVPVDGTGAPASEPRIVELYPNPTTYGNVGEYLVLETPTETRPANWTITDGHTTATVPNESVAGRVALSTDPDATAELTEYPVLELEGTVRLAVDGDELELRNGTETVDAVAYDSAPTAERWYRLEADARGDDGSIDPAEGRWHPRDGTCFSVATVAVDEATTFVLPDSPEVPLETIRETDDRLLLGAYTLTSPAVAEALVDAAGRGVDVAVLLESGPVGGTPAETEPILDRLEDGDVGVRAVGGEGARYRFHHAKYAVVDDRVLVTSENWGPSGTGGESSRGWGVRLEDPELADALAKTFRADYEGWDTETGAAFRSNATFVDGDGEDRDVEFATDHGPETVPVDSAELLVTPDNAAGRLEELLGDADDEILVKQASIAPDGSVLEETLAAARRGVDVRILLDATWYHEDENAELVADLERAAADEDLPLEAKLVDDRTDRFEKIHAKGAIVDGEAAVVGSANWNDNAFENNREVLVVLHGESAADYYATVFEADWEGATWRLPIGLSLVTVVALAGAAAVGRRYVRFGDR</sequence>
<dbReference type="AlphaFoldDB" id="A0A3N6MI82"/>